<feature type="non-terminal residue" evidence="4">
    <location>
        <position position="1"/>
    </location>
</feature>
<dbReference type="Gene3D" id="3.80.10.10">
    <property type="entry name" value="Ribonuclease Inhibitor"/>
    <property type="match status" value="2"/>
</dbReference>
<reference evidence="4" key="1">
    <citation type="submission" date="2015-07" db="EMBL/GenBank/DDBJ databases">
        <title>Adaptation to a free-living lifestyle via gene acquisitions in the diplomonad Trepomonas sp. PC1.</title>
        <authorList>
            <person name="Xu F."/>
            <person name="Jerlstrom-Hultqvist J."/>
            <person name="Kolisko M."/>
            <person name="Simpson A.G.B."/>
            <person name="Roger A.J."/>
            <person name="Svard S.G."/>
            <person name="Andersson J.O."/>
        </authorList>
    </citation>
    <scope>NUCLEOTIDE SEQUENCE</scope>
    <source>
        <strain evidence="4">PC1</strain>
    </source>
</reference>
<dbReference type="Pfam" id="PF13516">
    <property type="entry name" value="LRR_6"/>
    <property type="match status" value="1"/>
</dbReference>
<dbReference type="Pfam" id="PF12799">
    <property type="entry name" value="LRR_4"/>
    <property type="match status" value="1"/>
</dbReference>
<dbReference type="PROSITE" id="PS51450">
    <property type="entry name" value="LRR"/>
    <property type="match status" value="1"/>
</dbReference>
<dbReference type="PANTHER" id="PTHR15454:SF56">
    <property type="entry name" value="PROTEIN PHOSPHATASE 1 REGULATORY SUBUNIT 7-RELATED"/>
    <property type="match status" value="1"/>
</dbReference>
<evidence type="ECO:0000256" key="3">
    <source>
        <dbReference type="SAM" id="Coils"/>
    </source>
</evidence>
<keyword evidence="2" id="KW-0677">Repeat</keyword>
<dbReference type="PANTHER" id="PTHR15454">
    <property type="entry name" value="NISCHARIN RELATED"/>
    <property type="match status" value="1"/>
</dbReference>
<protein>
    <submittedName>
        <fullName evidence="4">Leucine rich repeat-containing protein</fullName>
    </submittedName>
</protein>
<dbReference type="InterPro" id="IPR032675">
    <property type="entry name" value="LRR_dom_sf"/>
</dbReference>
<dbReference type="EMBL" id="GDID01005686">
    <property type="protein sequence ID" value="JAP90920.1"/>
    <property type="molecule type" value="Transcribed_RNA"/>
</dbReference>
<proteinExistence type="predicted"/>
<gene>
    <name evidence="4" type="ORF">TPC1_17627</name>
</gene>
<dbReference type="InterPro" id="IPR001611">
    <property type="entry name" value="Leu-rich_rpt"/>
</dbReference>
<keyword evidence="1" id="KW-0433">Leucine-rich repeat</keyword>
<dbReference type="SUPFAM" id="SSF52075">
    <property type="entry name" value="Outer arm dynein light chain 1"/>
    <property type="match status" value="1"/>
</dbReference>
<evidence type="ECO:0000256" key="2">
    <source>
        <dbReference type="ARBA" id="ARBA00022737"/>
    </source>
</evidence>
<dbReference type="GO" id="GO:0005737">
    <property type="term" value="C:cytoplasm"/>
    <property type="evidence" value="ECO:0007669"/>
    <property type="project" value="TreeGrafter"/>
</dbReference>
<keyword evidence="3" id="KW-0175">Coiled coil</keyword>
<organism evidence="4">
    <name type="scientific">Trepomonas sp. PC1</name>
    <dbReference type="NCBI Taxonomy" id="1076344"/>
    <lineage>
        <taxon>Eukaryota</taxon>
        <taxon>Metamonada</taxon>
        <taxon>Diplomonadida</taxon>
        <taxon>Hexamitidae</taxon>
        <taxon>Hexamitinae</taxon>
        <taxon>Trepomonas</taxon>
    </lineage>
</organism>
<name>A0A146K1Z3_9EUKA</name>
<dbReference type="AlphaFoldDB" id="A0A146K1Z3"/>
<feature type="coiled-coil region" evidence="3">
    <location>
        <begin position="202"/>
        <end position="229"/>
    </location>
</feature>
<accession>A0A146K1Z3</accession>
<evidence type="ECO:0000256" key="1">
    <source>
        <dbReference type="ARBA" id="ARBA00022614"/>
    </source>
</evidence>
<sequence length="229" mass="27234">EKIVKKEKVQINQITELNLSHKYLINITNIHLFSQVYKLNLANNKLTNLLPLENMTIKELDLQNNQISDVTPLATLQQCSVLNLSCNSVTNIDPLVKMKCLYELDLRQNKIDDFKQLQPFSKAYHLQKLYLQFKNGNKIAEHPRYRMITMYFMPYLKYLDFQAIGETEMIQLFYTLHNMSEDALQQFFNPNITEFYELKKENERLRSEYQHLCDDCDKAQLELNQLQIK</sequence>
<dbReference type="InterPro" id="IPR025875">
    <property type="entry name" value="Leu-rich_rpt_4"/>
</dbReference>
<evidence type="ECO:0000313" key="4">
    <source>
        <dbReference type="EMBL" id="JAP90920.1"/>
    </source>
</evidence>